<evidence type="ECO:0000256" key="2">
    <source>
        <dbReference type="ARBA" id="ARBA00023315"/>
    </source>
</evidence>
<organism evidence="4 5">
    <name type="scientific">Caldinitratiruptor microaerophilus</name>
    <dbReference type="NCBI Taxonomy" id="671077"/>
    <lineage>
        <taxon>Bacteria</taxon>
        <taxon>Bacillati</taxon>
        <taxon>Bacillota</taxon>
        <taxon>Clostridia</taxon>
        <taxon>Eubacteriales</taxon>
        <taxon>Symbiobacteriaceae</taxon>
        <taxon>Caldinitratiruptor</taxon>
    </lineage>
</organism>
<name>A0AA35G8U5_9FIRM</name>
<feature type="domain" description="N-acetyltransferase" evidence="3">
    <location>
        <begin position="2"/>
        <end position="157"/>
    </location>
</feature>
<dbReference type="PROSITE" id="PS51186">
    <property type="entry name" value="GNAT"/>
    <property type="match status" value="1"/>
</dbReference>
<dbReference type="AlphaFoldDB" id="A0AA35G8U5"/>
<dbReference type="InterPro" id="IPR000182">
    <property type="entry name" value="GNAT_dom"/>
</dbReference>
<dbReference type="Proteomes" id="UP001163687">
    <property type="component" value="Chromosome"/>
</dbReference>
<dbReference type="Gene3D" id="3.40.630.30">
    <property type="match status" value="1"/>
</dbReference>
<evidence type="ECO:0000256" key="1">
    <source>
        <dbReference type="ARBA" id="ARBA00022679"/>
    </source>
</evidence>
<evidence type="ECO:0000313" key="4">
    <source>
        <dbReference type="EMBL" id="BDG60798.1"/>
    </source>
</evidence>
<protein>
    <recommendedName>
        <fullName evidence="3">N-acetyltransferase domain-containing protein</fullName>
    </recommendedName>
</protein>
<proteinExistence type="predicted"/>
<dbReference type="Pfam" id="PF00583">
    <property type="entry name" value="Acetyltransf_1"/>
    <property type="match status" value="1"/>
</dbReference>
<dbReference type="KEGG" id="cmic:caldi_18880"/>
<evidence type="ECO:0000313" key="5">
    <source>
        <dbReference type="Proteomes" id="UP001163687"/>
    </source>
</evidence>
<evidence type="ECO:0000259" key="3">
    <source>
        <dbReference type="PROSITE" id="PS51186"/>
    </source>
</evidence>
<dbReference type="RefSeq" id="WP_264841494.1">
    <property type="nucleotide sequence ID" value="NZ_AP025628.1"/>
</dbReference>
<dbReference type="PANTHER" id="PTHR43877">
    <property type="entry name" value="AMINOALKYLPHOSPHONATE N-ACETYLTRANSFERASE-RELATED-RELATED"/>
    <property type="match status" value="1"/>
</dbReference>
<gene>
    <name evidence="4" type="ORF">caldi_18880</name>
</gene>
<dbReference type="InterPro" id="IPR050832">
    <property type="entry name" value="Bact_Acetyltransf"/>
</dbReference>
<dbReference type="EMBL" id="AP025628">
    <property type="protein sequence ID" value="BDG60798.1"/>
    <property type="molecule type" value="Genomic_DNA"/>
</dbReference>
<sequence length="167" mass="18084">MIEYRAARMEDLERLLPLCLAYAAERAALSGQRLAANHAEQVRASMESLLGYPAAFTVVAEEDGQFAGYATATLQEPPPLFDGEPFVFVGDVYVEPRRRRQGIGTALVERLRGWAFLRGVGRLSAVIPARSEAARRLGARLGFAVVEELVYWQEQATEGAGGGTAAG</sequence>
<reference evidence="4" key="1">
    <citation type="submission" date="2022-03" db="EMBL/GenBank/DDBJ databases">
        <title>Complete genome sequence of Caldinitratiruptor microaerophilus.</title>
        <authorList>
            <person name="Mukaiyama R."/>
            <person name="Nishiyama T."/>
            <person name="Ueda K."/>
        </authorList>
    </citation>
    <scope>NUCLEOTIDE SEQUENCE</scope>
    <source>
        <strain evidence="4">JCM 16183</strain>
    </source>
</reference>
<dbReference type="GO" id="GO:0016747">
    <property type="term" value="F:acyltransferase activity, transferring groups other than amino-acyl groups"/>
    <property type="evidence" value="ECO:0007669"/>
    <property type="project" value="InterPro"/>
</dbReference>
<accession>A0AA35G8U5</accession>
<dbReference type="PANTHER" id="PTHR43877:SF2">
    <property type="entry name" value="AMINOALKYLPHOSPHONATE N-ACETYLTRANSFERASE-RELATED"/>
    <property type="match status" value="1"/>
</dbReference>
<keyword evidence="5" id="KW-1185">Reference proteome</keyword>
<dbReference type="InterPro" id="IPR016181">
    <property type="entry name" value="Acyl_CoA_acyltransferase"/>
</dbReference>
<keyword evidence="1" id="KW-0808">Transferase</keyword>
<keyword evidence="2" id="KW-0012">Acyltransferase</keyword>
<dbReference type="SUPFAM" id="SSF55729">
    <property type="entry name" value="Acyl-CoA N-acyltransferases (Nat)"/>
    <property type="match status" value="1"/>
</dbReference>
<dbReference type="CDD" id="cd04301">
    <property type="entry name" value="NAT_SF"/>
    <property type="match status" value="1"/>
</dbReference>